<organism evidence="1 2">
    <name type="scientific">Symplocastrum torsivum CPER-KK1</name>
    <dbReference type="NCBI Taxonomy" id="450513"/>
    <lineage>
        <taxon>Bacteria</taxon>
        <taxon>Bacillati</taxon>
        <taxon>Cyanobacteriota</taxon>
        <taxon>Cyanophyceae</taxon>
        <taxon>Oscillatoriophycideae</taxon>
        <taxon>Oscillatoriales</taxon>
        <taxon>Microcoleaceae</taxon>
        <taxon>Symplocastrum</taxon>
    </lineage>
</organism>
<name>A0A951PQF4_9CYAN</name>
<comment type="caution">
    <text evidence="1">The sequence shown here is derived from an EMBL/GenBank/DDBJ whole genome shotgun (WGS) entry which is preliminary data.</text>
</comment>
<sequence>MTDELTPPKLQEADALLSDLFQEVQKWEGTLAGGTKLGVGAEAVDSLFQTKVSFGNPTDRLIYLTEETFKNSGTELNDIYKQQMQEQFDFYYMTHTVDLRPERAAKFWRLTCELDFGPKGSGEPIIQNLFPTQQWRSVMSSGVGMEVGLNGNLDWNVGVDSSQLAQLLQSLPGELKANVANKDDFKAFLAVPAYRYELGHPEILTNGEGNSTCYWRIQDQDLQKIGTAKFAIVFKVPKGTESITLRGTAWAEPDINCLTADIRDVFGELSDQLKQLLRQKNQVASRFARGDAEEWTLTLPKAASHA</sequence>
<protein>
    <submittedName>
        <fullName evidence="1">Uncharacterized protein</fullName>
    </submittedName>
</protein>
<gene>
    <name evidence="1" type="ORF">KME25_28440</name>
</gene>
<reference evidence="1" key="1">
    <citation type="submission" date="2021-05" db="EMBL/GenBank/DDBJ databases">
        <authorList>
            <person name="Pietrasiak N."/>
            <person name="Ward R."/>
            <person name="Stajich J.E."/>
            <person name="Kurbessoian T."/>
        </authorList>
    </citation>
    <scope>NUCLEOTIDE SEQUENCE</scope>
    <source>
        <strain evidence="1">CPER-KK1</strain>
    </source>
</reference>
<accession>A0A951PQF4</accession>
<evidence type="ECO:0000313" key="1">
    <source>
        <dbReference type="EMBL" id="MBW4548335.1"/>
    </source>
</evidence>
<proteinExistence type="predicted"/>
<reference evidence="1" key="2">
    <citation type="journal article" date="2022" name="Microbiol. Resour. Announc.">
        <title>Metagenome Sequencing to Explore Phylogenomics of Terrestrial Cyanobacteria.</title>
        <authorList>
            <person name="Ward R.D."/>
            <person name="Stajich J.E."/>
            <person name="Johansen J.R."/>
            <person name="Huntemann M."/>
            <person name="Clum A."/>
            <person name="Foster B."/>
            <person name="Foster B."/>
            <person name="Roux S."/>
            <person name="Palaniappan K."/>
            <person name="Varghese N."/>
            <person name="Mukherjee S."/>
            <person name="Reddy T.B.K."/>
            <person name="Daum C."/>
            <person name="Copeland A."/>
            <person name="Chen I.A."/>
            <person name="Ivanova N.N."/>
            <person name="Kyrpides N.C."/>
            <person name="Shapiro N."/>
            <person name="Eloe-Fadrosh E.A."/>
            <person name="Pietrasiak N."/>
        </authorList>
    </citation>
    <scope>NUCLEOTIDE SEQUENCE</scope>
    <source>
        <strain evidence="1">CPER-KK1</strain>
    </source>
</reference>
<dbReference type="EMBL" id="JAHHIF010000059">
    <property type="protein sequence ID" value="MBW4548335.1"/>
    <property type="molecule type" value="Genomic_DNA"/>
</dbReference>
<dbReference type="AlphaFoldDB" id="A0A951PQF4"/>
<dbReference type="Proteomes" id="UP000753908">
    <property type="component" value="Unassembled WGS sequence"/>
</dbReference>
<evidence type="ECO:0000313" key="2">
    <source>
        <dbReference type="Proteomes" id="UP000753908"/>
    </source>
</evidence>